<name>A0ABP0HZC2_9DINO</name>
<keyword evidence="3" id="KW-1185">Reference proteome</keyword>
<evidence type="ECO:0000256" key="1">
    <source>
        <dbReference type="SAM" id="MobiDB-lite"/>
    </source>
</evidence>
<feature type="compositionally biased region" description="Basic and acidic residues" evidence="1">
    <location>
        <begin position="163"/>
        <end position="174"/>
    </location>
</feature>
<feature type="region of interest" description="Disordered" evidence="1">
    <location>
        <begin position="163"/>
        <end position="223"/>
    </location>
</feature>
<gene>
    <name evidence="2" type="ORF">CCMP2556_LOCUS3873</name>
</gene>
<sequence length="223" mass="25297">MSMTAGCRTAANIRSNILKDLPENFKEEVEVLRQAEAFEDNRPLPVTSTGLLDGPSVDARLAWRQEMDRQVKRLLQDTHFALDDRLDEEVKHILRVNHADRMYDDWYGKHGMKQARKERVAPSHLRFNHEDPVMPGSLRRPKEVAPALLAPAQVIEVPREVPHFPSPKVEESRPASRSVATPKTLLTAGRATVKPVSPRVSPRAKKPQTPGEMQKTRTGLWRI</sequence>
<comment type="caution">
    <text evidence="2">The sequence shown here is derived from an EMBL/GenBank/DDBJ whole genome shotgun (WGS) entry which is preliminary data.</text>
</comment>
<proteinExistence type="predicted"/>
<evidence type="ECO:0000313" key="3">
    <source>
        <dbReference type="Proteomes" id="UP001642484"/>
    </source>
</evidence>
<protein>
    <submittedName>
        <fullName evidence="2">Uncharacterized protein</fullName>
    </submittedName>
</protein>
<dbReference type="EMBL" id="CAXAMN010001547">
    <property type="protein sequence ID" value="CAK8995012.1"/>
    <property type="molecule type" value="Genomic_DNA"/>
</dbReference>
<evidence type="ECO:0000313" key="2">
    <source>
        <dbReference type="EMBL" id="CAK8995012.1"/>
    </source>
</evidence>
<reference evidence="2 3" key="1">
    <citation type="submission" date="2024-02" db="EMBL/GenBank/DDBJ databases">
        <authorList>
            <person name="Chen Y."/>
            <person name="Shah S."/>
            <person name="Dougan E. K."/>
            <person name="Thang M."/>
            <person name="Chan C."/>
        </authorList>
    </citation>
    <scope>NUCLEOTIDE SEQUENCE [LARGE SCALE GENOMIC DNA]</scope>
</reference>
<organism evidence="2 3">
    <name type="scientific">Durusdinium trenchii</name>
    <dbReference type="NCBI Taxonomy" id="1381693"/>
    <lineage>
        <taxon>Eukaryota</taxon>
        <taxon>Sar</taxon>
        <taxon>Alveolata</taxon>
        <taxon>Dinophyceae</taxon>
        <taxon>Suessiales</taxon>
        <taxon>Symbiodiniaceae</taxon>
        <taxon>Durusdinium</taxon>
    </lineage>
</organism>
<accession>A0ABP0HZC2</accession>
<dbReference type="Proteomes" id="UP001642484">
    <property type="component" value="Unassembled WGS sequence"/>
</dbReference>